<name>A0A7H1MY04_9PROT</name>
<evidence type="ECO:0008006" key="3">
    <source>
        <dbReference type="Google" id="ProtNLM"/>
    </source>
</evidence>
<sequence length="94" mass="10554">MQDRDGGVLVLVTLFGLQPCLKKLFADGGDQGTKFADRVADVLPQLAIEIVKRSDTADGFKVLPPSCKGFREIHRQRQTPLATFRTEAEQHRRF</sequence>
<organism evidence="1 2">
    <name type="scientific">Defluviicoccus vanus</name>
    <dbReference type="NCBI Taxonomy" id="111831"/>
    <lineage>
        <taxon>Bacteria</taxon>
        <taxon>Pseudomonadati</taxon>
        <taxon>Pseudomonadota</taxon>
        <taxon>Alphaproteobacteria</taxon>
        <taxon>Rhodospirillales</taxon>
        <taxon>Rhodospirillaceae</taxon>
        <taxon>Defluviicoccus</taxon>
    </lineage>
</organism>
<dbReference type="Proteomes" id="UP000516369">
    <property type="component" value="Chromosome"/>
</dbReference>
<keyword evidence="2" id="KW-1185">Reference proteome</keyword>
<protein>
    <recommendedName>
        <fullName evidence="3">Transposase</fullName>
    </recommendedName>
</protein>
<evidence type="ECO:0000313" key="1">
    <source>
        <dbReference type="EMBL" id="QNT68340.1"/>
    </source>
</evidence>
<proteinExistence type="predicted"/>
<dbReference type="EMBL" id="CP053923">
    <property type="protein sequence ID" value="QNT68340.1"/>
    <property type="molecule type" value="Genomic_DNA"/>
</dbReference>
<reference evidence="1 2" key="1">
    <citation type="submission" date="2020-05" db="EMBL/GenBank/DDBJ databases">
        <title>Complete closed genome sequence of Defluviicoccus vanus.</title>
        <authorList>
            <person name="Bessarab I."/>
            <person name="Arumugam K."/>
            <person name="Maszenan A.M."/>
            <person name="Seviour R.J."/>
            <person name="Williams R.B."/>
        </authorList>
    </citation>
    <scope>NUCLEOTIDE SEQUENCE [LARGE SCALE GENOMIC DNA]</scope>
    <source>
        <strain evidence="1 2">Ben 114</strain>
    </source>
</reference>
<accession>A0A7H1MY04</accession>
<evidence type="ECO:0000313" key="2">
    <source>
        <dbReference type="Proteomes" id="UP000516369"/>
    </source>
</evidence>
<dbReference type="KEGG" id="dvn:HQ394_01910"/>
<gene>
    <name evidence="1" type="ORF">HQ394_01910</name>
</gene>
<dbReference type="AlphaFoldDB" id="A0A7H1MY04"/>